<sequence length="171" mass="19368">MSQPPLITLNISLSPLLSSLEPLVGEQNESLMSALLTKRTLYPLIGDERWVTDELPAKSAPSRLELVEHIPHTPHEPYRHRPNAKDTAKPPASPTTCLPSQSIIALLDLLDKFDADVSTQVARAKDNIREVTEDVKTFRHERQERLETERKRRVQEKTETKEIGSDFWAGV</sequence>
<evidence type="ECO:0000256" key="1">
    <source>
        <dbReference type="SAM" id="MobiDB-lite"/>
    </source>
</evidence>
<feature type="compositionally biased region" description="Basic and acidic residues" evidence="1">
    <location>
        <begin position="72"/>
        <end position="88"/>
    </location>
</feature>
<feature type="region of interest" description="Disordered" evidence="1">
    <location>
        <begin position="72"/>
        <end position="96"/>
    </location>
</feature>
<organism evidence="2 3">
    <name type="scientific">Hohenbuehelia grisea</name>
    <dbReference type="NCBI Taxonomy" id="104357"/>
    <lineage>
        <taxon>Eukaryota</taxon>
        <taxon>Fungi</taxon>
        <taxon>Dikarya</taxon>
        <taxon>Basidiomycota</taxon>
        <taxon>Agaricomycotina</taxon>
        <taxon>Agaricomycetes</taxon>
        <taxon>Agaricomycetidae</taxon>
        <taxon>Agaricales</taxon>
        <taxon>Pleurotineae</taxon>
        <taxon>Pleurotaceae</taxon>
        <taxon>Hohenbuehelia</taxon>
    </lineage>
</organism>
<name>A0ABR3JL17_9AGAR</name>
<protein>
    <submittedName>
        <fullName evidence="2">Uncharacterized protein</fullName>
    </submittedName>
</protein>
<evidence type="ECO:0000313" key="2">
    <source>
        <dbReference type="EMBL" id="KAL0956068.1"/>
    </source>
</evidence>
<comment type="caution">
    <text evidence="2">The sequence shown here is derived from an EMBL/GenBank/DDBJ whole genome shotgun (WGS) entry which is preliminary data.</text>
</comment>
<gene>
    <name evidence="2" type="ORF">HGRIS_002237</name>
</gene>
<proteinExistence type="predicted"/>
<evidence type="ECO:0000313" key="3">
    <source>
        <dbReference type="Proteomes" id="UP001556367"/>
    </source>
</evidence>
<keyword evidence="3" id="KW-1185">Reference proteome</keyword>
<reference evidence="3" key="1">
    <citation type="submission" date="2024-06" db="EMBL/GenBank/DDBJ databases">
        <title>Multi-omics analyses provide insights into the biosynthesis of the anticancer antibiotic pleurotin in Hohenbuehelia grisea.</title>
        <authorList>
            <person name="Weaver J.A."/>
            <person name="Alberti F."/>
        </authorList>
    </citation>
    <scope>NUCLEOTIDE SEQUENCE [LARGE SCALE GENOMIC DNA]</scope>
    <source>
        <strain evidence="3">T-177</strain>
    </source>
</reference>
<accession>A0ABR3JL17</accession>
<dbReference type="Proteomes" id="UP001556367">
    <property type="component" value="Unassembled WGS sequence"/>
</dbReference>
<dbReference type="EMBL" id="JASNQZ010000006">
    <property type="protein sequence ID" value="KAL0956068.1"/>
    <property type="molecule type" value="Genomic_DNA"/>
</dbReference>